<accession>A0A7G9QW35</accession>
<evidence type="ECO:0000313" key="1">
    <source>
        <dbReference type="EMBL" id="QNN47560.1"/>
    </source>
</evidence>
<dbReference type="Proteomes" id="UP000515977">
    <property type="component" value="Chromosome"/>
</dbReference>
<gene>
    <name evidence="1" type="ORF">H9L17_05325</name>
</gene>
<dbReference type="AlphaFoldDB" id="A0A7G9QW35"/>
<proteinExistence type="predicted"/>
<keyword evidence="2" id="KW-1185">Reference proteome</keyword>
<dbReference type="KEGG" id="tbv:H9L17_05325"/>
<dbReference type="EMBL" id="CP060711">
    <property type="protein sequence ID" value="QNN47560.1"/>
    <property type="molecule type" value="Genomic_DNA"/>
</dbReference>
<sequence>MNHWLVGLCRTLRFSTDGYHARKACASSARTIAEVAFAAMIAATHREFR</sequence>
<dbReference type="RefSeq" id="WP_187571305.1">
    <property type="nucleotide sequence ID" value="NZ_CP060711.1"/>
</dbReference>
<evidence type="ECO:0000313" key="2">
    <source>
        <dbReference type="Proteomes" id="UP000515977"/>
    </source>
</evidence>
<organism evidence="1 2">
    <name type="scientific">Thermomonas brevis</name>
    <dbReference type="NCBI Taxonomy" id="215691"/>
    <lineage>
        <taxon>Bacteria</taxon>
        <taxon>Pseudomonadati</taxon>
        <taxon>Pseudomonadota</taxon>
        <taxon>Gammaproteobacteria</taxon>
        <taxon>Lysobacterales</taxon>
        <taxon>Lysobacteraceae</taxon>
        <taxon>Thermomonas</taxon>
    </lineage>
</organism>
<name>A0A7G9QW35_9GAMM</name>
<reference evidence="1 2" key="1">
    <citation type="submission" date="2020-08" db="EMBL/GenBank/DDBJ databases">
        <title>Genome sequence of Thermomonas brevis KACC 16975T.</title>
        <authorList>
            <person name="Hyun D.-W."/>
            <person name="Bae J.-W."/>
        </authorList>
    </citation>
    <scope>NUCLEOTIDE SEQUENCE [LARGE SCALE GENOMIC DNA]</scope>
    <source>
        <strain evidence="1 2">KACC 16975</strain>
    </source>
</reference>
<protein>
    <submittedName>
        <fullName evidence="1">Uncharacterized protein</fullName>
    </submittedName>
</protein>